<dbReference type="Proteomes" id="UP000271590">
    <property type="component" value="Unassembled WGS sequence"/>
</dbReference>
<reference evidence="2 3" key="2">
    <citation type="submission" date="2018-12" db="EMBL/GenBank/DDBJ databases">
        <title>The genome sequences of strain 502.</title>
        <authorList>
            <person name="Gao J."/>
            <person name="Sun J."/>
        </authorList>
    </citation>
    <scope>NUCLEOTIDE SEQUENCE [LARGE SCALE GENOMIC DNA]</scope>
    <source>
        <strain evidence="2 3">502</strain>
    </source>
</reference>
<evidence type="ECO:0000313" key="2">
    <source>
        <dbReference type="EMBL" id="RSZ29775.1"/>
    </source>
</evidence>
<dbReference type="InterPro" id="IPR040442">
    <property type="entry name" value="Pyrv_kinase-like_dom_sf"/>
</dbReference>
<evidence type="ECO:0000313" key="4">
    <source>
        <dbReference type="Proteomes" id="UP000271590"/>
    </source>
</evidence>
<dbReference type="Gene3D" id="6.10.250.2750">
    <property type="match status" value="1"/>
</dbReference>
<dbReference type="Pfam" id="PF13714">
    <property type="entry name" value="PEP_mutase"/>
    <property type="match status" value="1"/>
</dbReference>
<dbReference type="AlphaFoldDB" id="A0A3P3DZP9"/>
<dbReference type="PANTHER" id="PTHR42905:SF16">
    <property type="entry name" value="CARBOXYPHOSPHONOENOLPYRUVATE PHOSPHONOMUTASE-LIKE PROTEIN (AFU_ORTHOLOGUE AFUA_5G07230)"/>
    <property type="match status" value="1"/>
</dbReference>
<keyword evidence="1" id="KW-0670">Pyruvate</keyword>
<dbReference type="CDD" id="cd00377">
    <property type="entry name" value="ICL_PEPM"/>
    <property type="match status" value="1"/>
</dbReference>
<sequence>MTRTVAQKRADFRALHEQGCFAIPNPWDKGSARYLQGLGFKALATTSSGHAWSQGLADGGQSRDTMLAHLRDIVDATDLPVNADFENGFAADAQGVAESVRLAVETGVAGLSIEDSTGDAANPLFEIGIAVERLRAARRAIDAAGGDTLLVGRAENFFAGRPDLDDAIARLKAYAEAGADCLYAPGIRTREQIAAVVAAVAPKPVNLLIGWPSELSMQDIAALGVRRVSVGGALARAAWGGFDRAARALAEQGRFDGFEGAASGADLDGFFGRFSE</sequence>
<dbReference type="RefSeq" id="WP_124962265.1">
    <property type="nucleotide sequence ID" value="NZ_CBFHCE010000054.1"/>
</dbReference>
<organism evidence="1 4">
    <name type="scientific">Variovorax beijingensis</name>
    <dbReference type="NCBI Taxonomy" id="2496117"/>
    <lineage>
        <taxon>Bacteria</taxon>
        <taxon>Pseudomonadati</taxon>
        <taxon>Pseudomonadota</taxon>
        <taxon>Betaproteobacteria</taxon>
        <taxon>Burkholderiales</taxon>
        <taxon>Comamonadaceae</taxon>
        <taxon>Variovorax</taxon>
    </lineage>
</organism>
<protein>
    <submittedName>
        <fullName evidence="1">Isocitrate lyase/phosphoenolpyruvate mutase family protein</fullName>
    </submittedName>
</protein>
<evidence type="ECO:0000313" key="1">
    <source>
        <dbReference type="EMBL" id="RRH79601.1"/>
    </source>
</evidence>
<keyword evidence="1" id="KW-0456">Lyase</keyword>
<dbReference type="EMBL" id="RXFQ01000023">
    <property type="protein sequence ID" value="RSZ29775.1"/>
    <property type="molecule type" value="Genomic_DNA"/>
</dbReference>
<dbReference type="InterPro" id="IPR039556">
    <property type="entry name" value="ICL/PEPM"/>
</dbReference>
<dbReference type="Proteomes" id="UP000271137">
    <property type="component" value="Unassembled WGS sequence"/>
</dbReference>
<comment type="caution">
    <text evidence="1">The sequence shown here is derived from an EMBL/GenBank/DDBJ whole genome shotgun (WGS) entry which is preliminary data.</text>
</comment>
<accession>A0A3P3DZP9</accession>
<dbReference type="SUPFAM" id="SSF51621">
    <property type="entry name" value="Phosphoenolpyruvate/pyruvate domain"/>
    <property type="match status" value="1"/>
</dbReference>
<proteinExistence type="predicted"/>
<evidence type="ECO:0000313" key="3">
    <source>
        <dbReference type="Proteomes" id="UP000271137"/>
    </source>
</evidence>
<dbReference type="Gene3D" id="3.20.20.60">
    <property type="entry name" value="Phosphoenolpyruvate-binding domains"/>
    <property type="match status" value="1"/>
</dbReference>
<dbReference type="PANTHER" id="PTHR42905">
    <property type="entry name" value="PHOSPHOENOLPYRUVATE CARBOXYLASE"/>
    <property type="match status" value="1"/>
</dbReference>
<name>A0A3P3DZP9_9BURK</name>
<dbReference type="InterPro" id="IPR015813">
    <property type="entry name" value="Pyrv/PenolPyrv_kinase-like_dom"/>
</dbReference>
<gene>
    <name evidence="1" type="ORF">EH244_31785</name>
    <name evidence="2" type="ORF">EJO66_28575</name>
</gene>
<dbReference type="EMBL" id="RQXU01000049">
    <property type="protein sequence ID" value="RRH79601.1"/>
    <property type="molecule type" value="Genomic_DNA"/>
</dbReference>
<reference evidence="1 4" key="1">
    <citation type="submission" date="2018-11" db="EMBL/GenBank/DDBJ databases">
        <title>The genome of Variovorax sp T529.</title>
        <authorList>
            <person name="Gao J."/>
        </authorList>
    </citation>
    <scope>NUCLEOTIDE SEQUENCE [LARGE SCALE GENOMIC DNA]</scope>
    <source>
        <strain evidence="1 4">T529</strain>
    </source>
</reference>
<keyword evidence="3" id="KW-1185">Reference proteome</keyword>
<dbReference type="GO" id="GO:0016829">
    <property type="term" value="F:lyase activity"/>
    <property type="evidence" value="ECO:0007669"/>
    <property type="project" value="UniProtKB-KW"/>
</dbReference>